<sequence>MIIYATEVQTINSFVRLKEVYGLIGIFVPIFSLVLGIITGVLVIVWLEREISAGIQQRIGPEYAGPLGILQALADGTKLLFKEDLRPSRGNTPLFSIGPSIAVISILLSYSVIPFSNHLVLADLNIGIFLWIAISSIAPIGLLMSGYGSNNKYSFLGGLRAAAQAISYEIPLTLCVLSISLLSNSLSTVDIVEAQSKYGFLGWNLWRQPIGFIIFLISSLAECERLPFDLPEAEEELIAGYQTEYSGIKFGLFYVASYLNLFISSLFVTVLYLGGWNISIPYISILELFERDQIFGTTIGIFITLAKTYLFLFISIATRWTLPRLRMDQLLNLGWKFLLPISLGNLLLTTSFQLFSL</sequence>
<evidence type="ECO:0000256" key="2">
    <source>
        <dbReference type="ARBA" id="ARBA00010535"/>
    </source>
</evidence>
<comment type="catalytic activity">
    <reaction evidence="6 8">
        <text>a plastoquinone + NADPH + (n+1) H(+)(in) = a plastoquinol + NADP(+) + n H(+)(out)</text>
        <dbReference type="Rhea" id="RHEA:42612"/>
        <dbReference type="Rhea" id="RHEA-COMP:9561"/>
        <dbReference type="Rhea" id="RHEA-COMP:9562"/>
        <dbReference type="ChEBI" id="CHEBI:15378"/>
        <dbReference type="ChEBI" id="CHEBI:17757"/>
        <dbReference type="ChEBI" id="CHEBI:57783"/>
        <dbReference type="ChEBI" id="CHEBI:58349"/>
        <dbReference type="ChEBI" id="CHEBI:62192"/>
    </reaction>
</comment>
<dbReference type="HAMAP" id="MF_01350">
    <property type="entry name" value="NDH1_NuoH"/>
    <property type="match status" value="1"/>
</dbReference>
<keyword evidence="5 6" id="KW-0472">Membrane</keyword>
<dbReference type="InterPro" id="IPR018086">
    <property type="entry name" value="NADH_UbQ_OxRdtase_su1_CS"/>
</dbReference>
<dbReference type="GO" id="GO:0005886">
    <property type="term" value="C:plasma membrane"/>
    <property type="evidence" value="ECO:0007669"/>
    <property type="project" value="UniProtKB-SubCell"/>
</dbReference>
<dbReference type="EC" id="7.1.1.-" evidence="6"/>
<dbReference type="EMBL" id="MK637796">
    <property type="protein sequence ID" value="QKK49579.1"/>
    <property type="molecule type" value="Genomic_DNA"/>
</dbReference>
<evidence type="ECO:0000256" key="8">
    <source>
        <dbReference type="RuleBase" id="RU000474"/>
    </source>
</evidence>
<evidence type="ECO:0000256" key="1">
    <source>
        <dbReference type="ARBA" id="ARBA00004141"/>
    </source>
</evidence>
<keyword evidence="6 8" id="KW-0618">Plastoquinone</keyword>
<feature type="transmembrane region" description="Helical" evidence="6 8">
    <location>
        <begin position="294"/>
        <end position="316"/>
    </location>
</feature>
<dbReference type="PROSITE" id="PS00668">
    <property type="entry name" value="COMPLEX1_ND1_2"/>
    <property type="match status" value="1"/>
</dbReference>
<gene>
    <name evidence="6 9" type="primary">ndhA</name>
</gene>
<evidence type="ECO:0000256" key="7">
    <source>
        <dbReference type="RuleBase" id="RU000471"/>
    </source>
</evidence>
<comment type="function">
    <text evidence="6">NDH shuttles electrons from NAD(P)H:plastoquinone, via FMN and iron-sulfur (Fe-S) centers, to quinones in the photosynthetic chain and possibly in a chloroplast respiratory chain. The immediate electron acceptor for the enzyme in this species is believed to be plastoquinone. Couples the redox reaction to proton translocation, and thus conserves the redox energy in a proton gradient.</text>
</comment>
<organism evidence="9">
    <name type="scientific">Streptanthus cooperi</name>
    <dbReference type="NCBI Taxonomy" id="536380"/>
    <lineage>
        <taxon>Eukaryota</taxon>
        <taxon>Viridiplantae</taxon>
        <taxon>Streptophyta</taxon>
        <taxon>Embryophyta</taxon>
        <taxon>Tracheophyta</taxon>
        <taxon>Spermatophyta</taxon>
        <taxon>Magnoliopsida</taxon>
        <taxon>eudicotyledons</taxon>
        <taxon>Gunneridae</taxon>
        <taxon>Pentapetalae</taxon>
        <taxon>rosids</taxon>
        <taxon>malvids</taxon>
        <taxon>Brassicales</taxon>
        <taxon>Brassicaceae</taxon>
        <taxon>Thelypodieae</taxon>
        <taxon>Streptanthus</taxon>
    </lineage>
</organism>
<name>A0A6M8ZE51_9BRAS</name>
<comment type="subcellular location">
    <subcellularLocation>
        <location evidence="7">Cell membrane</location>
        <topology evidence="7">Multi-pass membrane protein</topology>
    </subcellularLocation>
    <subcellularLocation>
        <location evidence="1">Membrane</location>
        <topology evidence="1">Multi-pass membrane protein</topology>
    </subcellularLocation>
    <subcellularLocation>
        <location evidence="6 8">Plastid</location>
        <location evidence="6 8">Chloroplast thylakoid membrane</location>
        <topology evidence="6 8">Multi-pass membrane protein</topology>
    </subcellularLocation>
</comment>
<dbReference type="Pfam" id="PF00146">
    <property type="entry name" value="NADHdh"/>
    <property type="match status" value="1"/>
</dbReference>
<feature type="transmembrane region" description="Helical" evidence="6 8">
    <location>
        <begin position="252"/>
        <end position="274"/>
    </location>
</feature>
<keyword evidence="6 8" id="KW-0521">NADP</keyword>
<accession>A0A6M8ZE51</accession>
<feature type="transmembrane region" description="Helical" evidence="6 8">
    <location>
        <begin position="119"/>
        <end position="144"/>
    </location>
</feature>
<evidence type="ECO:0000313" key="9">
    <source>
        <dbReference type="EMBL" id="QKK49579.1"/>
    </source>
</evidence>
<keyword evidence="8 9" id="KW-0934">Plastid</keyword>
<evidence type="ECO:0000256" key="6">
    <source>
        <dbReference type="HAMAP-Rule" id="MF_01350"/>
    </source>
</evidence>
<evidence type="ECO:0000256" key="5">
    <source>
        <dbReference type="ARBA" id="ARBA00023136"/>
    </source>
</evidence>
<dbReference type="InterPro" id="IPR001694">
    <property type="entry name" value="NADH_UbQ_OxRdtase_su1/FPO"/>
</dbReference>
<geneLocation type="chloroplast" evidence="9"/>
<protein>
    <recommendedName>
        <fullName evidence="6">NAD(P)H-quinone oxidoreductase subunit 1, chloroplastic</fullName>
        <ecNumber evidence="6">7.1.1.-</ecNumber>
    </recommendedName>
    <alternativeName>
        <fullName evidence="6">NAD(P)H dehydrogenase subunit 1</fullName>
        <shortName evidence="6">NDH subunit 1</shortName>
    </alternativeName>
    <alternativeName>
        <fullName evidence="6">NADH-plastoquinone oxidoreductase subunit 1</fullName>
    </alternativeName>
</protein>
<dbReference type="PANTHER" id="PTHR11432">
    <property type="entry name" value="NADH DEHYDROGENASE SUBUNIT 1"/>
    <property type="match status" value="1"/>
</dbReference>
<feature type="transmembrane region" description="Helical" evidence="6 8">
    <location>
        <begin position="337"/>
        <end position="355"/>
    </location>
</feature>
<dbReference type="GO" id="GO:0009060">
    <property type="term" value="P:aerobic respiration"/>
    <property type="evidence" value="ECO:0007669"/>
    <property type="project" value="TreeGrafter"/>
</dbReference>
<dbReference type="PANTHER" id="PTHR11432:SF3">
    <property type="entry name" value="NADH-UBIQUINONE OXIDOREDUCTASE CHAIN 1"/>
    <property type="match status" value="1"/>
</dbReference>
<keyword evidence="6 8" id="KW-1278">Translocase</keyword>
<feature type="transmembrane region" description="Helical" evidence="6 8">
    <location>
        <begin position="94"/>
        <end position="113"/>
    </location>
</feature>
<comment type="catalytic activity">
    <reaction evidence="6 8">
        <text>a plastoquinone + NADH + (n+1) H(+)(in) = a plastoquinol + NAD(+) + n H(+)(out)</text>
        <dbReference type="Rhea" id="RHEA:42608"/>
        <dbReference type="Rhea" id="RHEA-COMP:9561"/>
        <dbReference type="Rhea" id="RHEA-COMP:9562"/>
        <dbReference type="ChEBI" id="CHEBI:15378"/>
        <dbReference type="ChEBI" id="CHEBI:17757"/>
        <dbReference type="ChEBI" id="CHEBI:57540"/>
        <dbReference type="ChEBI" id="CHEBI:57945"/>
        <dbReference type="ChEBI" id="CHEBI:62192"/>
    </reaction>
</comment>
<dbReference type="AlphaFoldDB" id="A0A6M8ZE51"/>
<evidence type="ECO:0000256" key="3">
    <source>
        <dbReference type="ARBA" id="ARBA00022692"/>
    </source>
</evidence>
<dbReference type="GO" id="GO:0019684">
    <property type="term" value="P:photosynthesis, light reaction"/>
    <property type="evidence" value="ECO:0007669"/>
    <property type="project" value="UniProtKB-UniRule"/>
</dbReference>
<keyword evidence="6 8" id="KW-0874">Quinone</keyword>
<reference evidence="9" key="1">
    <citation type="submission" date="2019-03" db="EMBL/GenBank/DDBJ databases">
        <authorList>
            <person name="Rigault P."/>
            <person name="Hohmann N."/>
            <person name="Wolf E."/>
            <person name="Koch M."/>
        </authorList>
    </citation>
    <scope>NUCLEOTIDE SEQUENCE</scope>
</reference>
<keyword evidence="3 6" id="KW-0812">Transmembrane</keyword>
<dbReference type="GO" id="GO:0048038">
    <property type="term" value="F:quinone binding"/>
    <property type="evidence" value="ECO:0007669"/>
    <property type="project" value="UniProtKB-UniRule"/>
</dbReference>
<comment type="similarity">
    <text evidence="2 6 7">Belongs to the complex I subunit 1 family.</text>
</comment>
<dbReference type="GO" id="GO:0016655">
    <property type="term" value="F:oxidoreductase activity, acting on NAD(P)H, quinone or similar compound as acceptor"/>
    <property type="evidence" value="ECO:0007669"/>
    <property type="project" value="UniProtKB-UniRule"/>
</dbReference>
<dbReference type="GO" id="GO:0009535">
    <property type="term" value="C:chloroplast thylakoid membrane"/>
    <property type="evidence" value="ECO:0007669"/>
    <property type="project" value="UniProtKB-SubCell"/>
</dbReference>
<keyword evidence="8 9" id="KW-0150">Chloroplast</keyword>
<keyword evidence="6 8" id="KW-0793">Thylakoid</keyword>
<dbReference type="PROSITE" id="PS00667">
    <property type="entry name" value="COMPLEX1_ND1_1"/>
    <property type="match status" value="1"/>
</dbReference>
<keyword evidence="4 6" id="KW-1133">Transmembrane helix</keyword>
<comment type="subunit">
    <text evidence="6 8">NDH is composed of at least 16 different subunits, 5 of which are encoded in the nucleus.</text>
</comment>
<proteinExistence type="inferred from homology"/>
<evidence type="ECO:0000256" key="4">
    <source>
        <dbReference type="ARBA" id="ARBA00022989"/>
    </source>
</evidence>
<dbReference type="GO" id="GO:0003954">
    <property type="term" value="F:NADH dehydrogenase activity"/>
    <property type="evidence" value="ECO:0007669"/>
    <property type="project" value="TreeGrafter"/>
</dbReference>
<feature type="transmembrane region" description="Helical" evidence="6 8">
    <location>
        <begin position="20"/>
        <end position="47"/>
    </location>
</feature>
<dbReference type="NCBIfam" id="NF004741">
    <property type="entry name" value="PRK06076.1-2"/>
    <property type="match status" value="1"/>
</dbReference>
<keyword evidence="6 7" id="KW-0520">NAD</keyword>